<keyword evidence="1" id="KW-1133">Transmembrane helix</keyword>
<dbReference type="Proteomes" id="UP000054549">
    <property type="component" value="Unassembled WGS sequence"/>
</dbReference>
<protein>
    <submittedName>
        <fullName evidence="2">Uncharacterized protein</fullName>
    </submittedName>
</protein>
<keyword evidence="3" id="KW-1185">Reference proteome</keyword>
<dbReference type="EMBL" id="KN818289">
    <property type="protein sequence ID" value="KIL61062.1"/>
    <property type="molecule type" value="Genomic_DNA"/>
</dbReference>
<dbReference type="AlphaFoldDB" id="A0A0C2WHW6"/>
<feature type="transmembrane region" description="Helical" evidence="1">
    <location>
        <begin position="46"/>
        <end position="69"/>
    </location>
</feature>
<organism evidence="2 3">
    <name type="scientific">Amanita muscaria (strain Koide BX008)</name>
    <dbReference type="NCBI Taxonomy" id="946122"/>
    <lineage>
        <taxon>Eukaryota</taxon>
        <taxon>Fungi</taxon>
        <taxon>Dikarya</taxon>
        <taxon>Basidiomycota</taxon>
        <taxon>Agaricomycotina</taxon>
        <taxon>Agaricomycetes</taxon>
        <taxon>Agaricomycetidae</taxon>
        <taxon>Agaricales</taxon>
        <taxon>Pluteineae</taxon>
        <taxon>Amanitaceae</taxon>
        <taxon>Amanita</taxon>
    </lineage>
</organism>
<proteinExistence type="predicted"/>
<accession>A0A0C2WHW6</accession>
<dbReference type="InParanoid" id="A0A0C2WHW6"/>
<evidence type="ECO:0000256" key="1">
    <source>
        <dbReference type="SAM" id="Phobius"/>
    </source>
</evidence>
<dbReference type="HOGENOM" id="CLU_2621532_0_0_1"/>
<name>A0A0C2WHW6_AMAMK</name>
<reference evidence="2 3" key="1">
    <citation type="submission" date="2014-04" db="EMBL/GenBank/DDBJ databases">
        <title>Evolutionary Origins and Diversification of the Mycorrhizal Mutualists.</title>
        <authorList>
            <consortium name="DOE Joint Genome Institute"/>
            <consortium name="Mycorrhizal Genomics Consortium"/>
            <person name="Kohler A."/>
            <person name="Kuo A."/>
            <person name="Nagy L.G."/>
            <person name="Floudas D."/>
            <person name="Copeland A."/>
            <person name="Barry K.W."/>
            <person name="Cichocki N."/>
            <person name="Veneault-Fourrey C."/>
            <person name="LaButti K."/>
            <person name="Lindquist E.A."/>
            <person name="Lipzen A."/>
            <person name="Lundell T."/>
            <person name="Morin E."/>
            <person name="Murat C."/>
            <person name="Riley R."/>
            <person name="Ohm R."/>
            <person name="Sun H."/>
            <person name="Tunlid A."/>
            <person name="Henrissat B."/>
            <person name="Grigoriev I.V."/>
            <person name="Hibbett D.S."/>
            <person name="Martin F."/>
        </authorList>
    </citation>
    <scope>NUCLEOTIDE SEQUENCE [LARGE SCALE GENOMIC DNA]</scope>
    <source>
        <strain evidence="2 3">Koide BX008</strain>
    </source>
</reference>
<sequence>MAEKPSRANGTTSNIKDSPRILFYGPNPRSRIACCSLSASPERFRAISHLSLLLCLPFTAEVTVPFVVFHGSRSDMPC</sequence>
<keyword evidence="1" id="KW-0472">Membrane</keyword>
<keyword evidence="1" id="KW-0812">Transmembrane</keyword>
<evidence type="ECO:0000313" key="2">
    <source>
        <dbReference type="EMBL" id="KIL61062.1"/>
    </source>
</evidence>
<gene>
    <name evidence="2" type="ORF">M378DRAFT_167421</name>
</gene>
<evidence type="ECO:0000313" key="3">
    <source>
        <dbReference type="Proteomes" id="UP000054549"/>
    </source>
</evidence>